<dbReference type="InterPro" id="IPR036271">
    <property type="entry name" value="Tet_transcr_reg_TetR-rel_C_sf"/>
</dbReference>
<dbReference type="PRINTS" id="PR00455">
    <property type="entry name" value="HTHTETR"/>
</dbReference>
<feature type="DNA-binding region" description="H-T-H motif" evidence="2">
    <location>
        <begin position="34"/>
        <end position="53"/>
    </location>
</feature>
<comment type="caution">
    <text evidence="4">The sequence shown here is derived from an EMBL/GenBank/DDBJ whole genome shotgun (WGS) entry which is preliminary data.</text>
</comment>
<keyword evidence="5" id="KW-1185">Reference proteome</keyword>
<dbReference type="EMBL" id="RKHQ01000002">
    <property type="protein sequence ID" value="ROR93506.1"/>
    <property type="molecule type" value="Genomic_DNA"/>
</dbReference>
<gene>
    <name evidence="4" type="ORF">EDD28_2922</name>
</gene>
<dbReference type="Pfam" id="PF00440">
    <property type="entry name" value="TetR_N"/>
    <property type="match status" value="1"/>
</dbReference>
<dbReference type="InterPro" id="IPR009057">
    <property type="entry name" value="Homeodomain-like_sf"/>
</dbReference>
<evidence type="ECO:0000313" key="5">
    <source>
        <dbReference type="Proteomes" id="UP000275356"/>
    </source>
</evidence>
<evidence type="ECO:0000259" key="3">
    <source>
        <dbReference type="PROSITE" id="PS50977"/>
    </source>
</evidence>
<dbReference type="PROSITE" id="PS01081">
    <property type="entry name" value="HTH_TETR_1"/>
    <property type="match status" value="1"/>
</dbReference>
<name>A0A3N2D162_9MICO</name>
<dbReference type="PROSITE" id="PS50977">
    <property type="entry name" value="HTH_TETR_2"/>
    <property type="match status" value="1"/>
</dbReference>
<evidence type="ECO:0000313" key="4">
    <source>
        <dbReference type="EMBL" id="ROR93506.1"/>
    </source>
</evidence>
<dbReference type="OrthoDB" id="116659at2"/>
<reference evidence="4 5" key="1">
    <citation type="submission" date="2018-11" db="EMBL/GenBank/DDBJ databases">
        <title>Sequencing the genomes of 1000 actinobacteria strains.</title>
        <authorList>
            <person name="Klenk H.-P."/>
        </authorList>
    </citation>
    <scope>NUCLEOTIDE SEQUENCE [LARGE SCALE GENOMIC DNA]</scope>
    <source>
        <strain evidence="4 5">DSM 13521</strain>
    </source>
</reference>
<organism evidence="4 5">
    <name type="scientific">Salana multivorans</name>
    <dbReference type="NCBI Taxonomy" id="120377"/>
    <lineage>
        <taxon>Bacteria</taxon>
        <taxon>Bacillati</taxon>
        <taxon>Actinomycetota</taxon>
        <taxon>Actinomycetes</taxon>
        <taxon>Micrococcales</taxon>
        <taxon>Beutenbergiaceae</taxon>
        <taxon>Salana</taxon>
    </lineage>
</organism>
<dbReference type="SUPFAM" id="SSF48498">
    <property type="entry name" value="Tetracyclin repressor-like, C-terminal domain"/>
    <property type="match status" value="1"/>
</dbReference>
<dbReference type="Pfam" id="PF17931">
    <property type="entry name" value="TetR_C_23"/>
    <property type="match status" value="1"/>
</dbReference>
<proteinExistence type="predicted"/>
<accession>A0A3N2D162</accession>
<dbReference type="PANTHER" id="PTHR30055:SF146">
    <property type="entry name" value="HTH-TYPE TRANSCRIPTIONAL DUAL REGULATOR CECR"/>
    <property type="match status" value="1"/>
</dbReference>
<dbReference type="InterPro" id="IPR023772">
    <property type="entry name" value="DNA-bd_HTH_TetR-type_CS"/>
</dbReference>
<dbReference type="InterPro" id="IPR041673">
    <property type="entry name" value="TetR_C_23"/>
</dbReference>
<dbReference type="SUPFAM" id="SSF46689">
    <property type="entry name" value="Homeodomain-like"/>
    <property type="match status" value="1"/>
</dbReference>
<dbReference type="Gene3D" id="1.10.357.10">
    <property type="entry name" value="Tetracycline Repressor, domain 2"/>
    <property type="match status" value="1"/>
</dbReference>
<dbReference type="GO" id="GO:0000976">
    <property type="term" value="F:transcription cis-regulatory region binding"/>
    <property type="evidence" value="ECO:0007669"/>
    <property type="project" value="TreeGrafter"/>
</dbReference>
<dbReference type="AlphaFoldDB" id="A0A3N2D162"/>
<protein>
    <submittedName>
        <fullName evidence="4">TetR family transcriptional regulator</fullName>
    </submittedName>
</protein>
<evidence type="ECO:0000256" key="1">
    <source>
        <dbReference type="ARBA" id="ARBA00023125"/>
    </source>
</evidence>
<dbReference type="InterPro" id="IPR001647">
    <property type="entry name" value="HTH_TetR"/>
</dbReference>
<evidence type="ECO:0000256" key="2">
    <source>
        <dbReference type="PROSITE-ProRule" id="PRU00335"/>
    </source>
</evidence>
<dbReference type="InterPro" id="IPR050109">
    <property type="entry name" value="HTH-type_TetR-like_transc_reg"/>
</dbReference>
<sequence>MSDASRSARGAQTREAITTAARALFLERGYDATTMRAVAQRAGVSLGNAYYYFASKDHLVQEFYGELQLDHAVAAEAALDGVRGLGERLTLAWEAWVDVAEPLRPFAGSFFRVAAEPTGPLSPFSAESSPAREAGIELHRAVLDGADLALPSQLRAELPELLWLAHMGVVLFWVYDASPDAGRTRVLVRRAAGLIDRLLRLTRLPGARGLALDVVRLVTDLRTRPA</sequence>
<dbReference type="Proteomes" id="UP000275356">
    <property type="component" value="Unassembled WGS sequence"/>
</dbReference>
<dbReference type="GO" id="GO:0003700">
    <property type="term" value="F:DNA-binding transcription factor activity"/>
    <property type="evidence" value="ECO:0007669"/>
    <property type="project" value="TreeGrafter"/>
</dbReference>
<feature type="domain" description="HTH tetR-type" evidence="3">
    <location>
        <begin position="11"/>
        <end position="71"/>
    </location>
</feature>
<keyword evidence="1 2" id="KW-0238">DNA-binding</keyword>
<dbReference type="RefSeq" id="WP_123740458.1">
    <property type="nucleotide sequence ID" value="NZ_RKHQ01000002.1"/>
</dbReference>
<dbReference type="PANTHER" id="PTHR30055">
    <property type="entry name" value="HTH-TYPE TRANSCRIPTIONAL REGULATOR RUTR"/>
    <property type="match status" value="1"/>
</dbReference>